<evidence type="ECO:0000313" key="1">
    <source>
        <dbReference type="EMBL" id="KAG8643143.1"/>
    </source>
</evidence>
<proteinExistence type="predicted"/>
<reference evidence="2" key="1">
    <citation type="journal article" date="2016" name="Nat. Biotechnol.">
        <title>Sequencing wild and cultivated cassava and related species reveals extensive interspecific hybridization and genetic diversity.</title>
        <authorList>
            <person name="Bredeson J.V."/>
            <person name="Lyons J.B."/>
            <person name="Prochnik S.E."/>
            <person name="Wu G.A."/>
            <person name="Ha C.M."/>
            <person name="Edsinger-Gonzales E."/>
            <person name="Grimwood J."/>
            <person name="Schmutz J."/>
            <person name="Rabbi I.Y."/>
            <person name="Egesi C."/>
            <person name="Nauluvula P."/>
            <person name="Lebot V."/>
            <person name="Ndunguru J."/>
            <person name="Mkamilo G."/>
            <person name="Bart R.S."/>
            <person name="Setter T.L."/>
            <person name="Gleadow R.M."/>
            <person name="Kulakow P."/>
            <person name="Ferguson M.E."/>
            <person name="Rounsley S."/>
            <person name="Rokhsar D.S."/>
        </authorList>
    </citation>
    <scope>NUCLEOTIDE SEQUENCE [LARGE SCALE GENOMIC DNA]</scope>
    <source>
        <strain evidence="2">cv. AM560-2</strain>
    </source>
</reference>
<comment type="caution">
    <text evidence="1">The sequence shown here is derived from an EMBL/GenBank/DDBJ whole genome shotgun (WGS) entry which is preliminary data.</text>
</comment>
<sequence length="314" mass="34271">MDATHSRPKPCPSDASSISAAASEGTQHEHPHQVHVGDRKMKMKMKEKSEPTTAVTHESSSRVLLDLKLSSDDSIRGSKLELNLFTPVNTNNESTDETMHGEKRSDHNNNSTQSRVFSCNFCKRDFSTSQALGGHQNAHKQERALAKRRQGMDLGAFGNYPYSYYPYSSFSSHHNNPLYGSLSRSLGVRMDSLIHKSSASYPWWSSGGAYRFSHGGWSRQGLVNSQQPSIDRLRMESLNAVNNSYGGGFGTTAGSSSSPRFDENKNNSSVQNLGASPSNINSLIGSSTGDHLRRADPATSNQVDASGIDLSLKL</sequence>
<organism evidence="1 2">
    <name type="scientific">Manihot esculenta</name>
    <name type="common">Cassava</name>
    <name type="synonym">Jatropha manihot</name>
    <dbReference type="NCBI Taxonomy" id="3983"/>
    <lineage>
        <taxon>Eukaryota</taxon>
        <taxon>Viridiplantae</taxon>
        <taxon>Streptophyta</taxon>
        <taxon>Embryophyta</taxon>
        <taxon>Tracheophyta</taxon>
        <taxon>Spermatophyta</taxon>
        <taxon>Magnoliopsida</taxon>
        <taxon>eudicotyledons</taxon>
        <taxon>Gunneridae</taxon>
        <taxon>Pentapetalae</taxon>
        <taxon>rosids</taxon>
        <taxon>fabids</taxon>
        <taxon>Malpighiales</taxon>
        <taxon>Euphorbiaceae</taxon>
        <taxon>Crotonoideae</taxon>
        <taxon>Manihoteae</taxon>
        <taxon>Manihot</taxon>
    </lineage>
</organism>
<dbReference type="Proteomes" id="UP000091857">
    <property type="component" value="Chromosome 11"/>
</dbReference>
<keyword evidence="2" id="KW-1185">Reference proteome</keyword>
<evidence type="ECO:0000313" key="2">
    <source>
        <dbReference type="Proteomes" id="UP000091857"/>
    </source>
</evidence>
<name>A0ACB7GUI0_MANES</name>
<accession>A0ACB7GUI0</accession>
<protein>
    <submittedName>
        <fullName evidence="1">Uncharacterized protein</fullName>
    </submittedName>
</protein>
<dbReference type="EMBL" id="CM004397">
    <property type="protein sequence ID" value="KAG8643143.1"/>
    <property type="molecule type" value="Genomic_DNA"/>
</dbReference>
<gene>
    <name evidence="1" type="ORF">MANES_11G008900v8</name>
</gene>